<accession>A0A8K0TS76</accession>
<reference evidence="1" key="1">
    <citation type="journal article" date="2021" name="Nat. Commun.">
        <title>Genetic determinants of endophytism in the Arabidopsis root mycobiome.</title>
        <authorList>
            <person name="Mesny F."/>
            <person name="Miyauchi S."/>
            <person name="Thiergart T."/>
            <person name="Pickel B."/>
            <person name="Atanasova L."/>
            <person name="Karlsson M."/>
            <person name="Huettel B."/>
            <person name="Barry K.W."/>
            <person name="Haridas S."/>
            <person name="Chen C."/>
            <person name="Bauer D."/>
            <person name="Andreopoulos W."/>
            <person name="Pangilinan J."/>
            <person name="LaButti K."/>
            <person name="Riley R."/>
            <person name="Lipzen A."/>
            <person name="Clum A."/>
            <person name="Drula E."/>
            <person name="Henrissat B."/>
            <person name="Kohler A."/>
            <person name="Grigoriev I.V."/>
            <person name="Martin F.M."/>
            <person name="Hacquard S."/>
        </authorList>
    </citation>
    <scope>NUCLEOTIDE SEQUENCE</scope>
    <source>
        <strain evidence="1">MPI-CAGE-AT-0016</strain>
    </source>
</reference>
<organism evidence="1 2">
    <name type="scientific">Plectosphaerella cucumerina</name>
    <dbReference type="NCBI Taxonomy" id="40658"/>
    <lineage>
        <taxon>Eukaryota</taxon>
        <taxon>Fungi</taxon>
        <taxon>Dikarya</taxon>
        <taxon>Ascomycota</taxon>
        <taxon>Pezizomycotina</taxon>
        <taxon>Sordariomycetes</taxon>
        <taxon>Hypocreomycetidae</taxon>
        <taxon>Glomerellales</taxon>
        <taxon>Plectosphaerellaceae</taxon>
        <taxon>Plectosphaerella</taxon>
    </lineage>
</organism>
<keyword evidence="2" id="KW-1185">Reference proteome</keyword>
<dbReference type="Proteomes" id="UP000813385">
    <property type="component" value="Unassembled WGS sequence"/>
</dbReference>
<dbReference type="AlphaFoldDB" id="A0A8K0TS76"/>
<sequence>MLSPSPWIRRSVSCHRRHRSPASPAPGWSHLSCLLPPCSLSALSCPAPPPSLRPGPSLGLFRPYIAPTHARLVSPFRDSHITPAGARVEKQAKQAWAASSLGLCPVGPYSARSTVSLTLYLPLVYLLATYSLPVVLCPARPGKPSPIGPPAAPWG</sequence>
<dbReference type="EMBL" id="JAGPXD010000001">
    <property type="protein sequence ID" value="KAH7375419.1"/>
    <property type="molecule type" value="Genomic_DNA"/>
</dbReference>
<name>A0A8K0TS76_9PEZI</name>
<evidence type="ECO:0000313" key="1">
    <source>
        <dbReference type="EMBL" id="KAH7375419.1"/>
    </source>
</evidence>
<comment type="caution">
    <text evidence="1">The sequence shown here is derived from an EMBL/GenBank/DDBJ whole genome shotgun (WGS) entry which is preliminary data.</text>
</comment>
<protein>
    <submittedName>
        <fullName evidence="1">Uncharacterized protein</fullName>
    </submittedName>
</protein>
<proteinExistence type="predicted"/>
<evidence type="ECO:0000313" key="2">
    <source>
        <dbReference type="Proteomes" id="UP000813385"/>
    </source>
</evidence>
<gene>
    <name evidence="1" type="ORF">B0T11DRAFT_9493</name>
</gene>